<dbReference type="InterPro" id="IPR047129">
    <property type="entry name" value="PPA2-like"/>
</dbReference>
<evidence type="ECO:0000256" key="2">
    <source>
        <dbReference type="ARBA" id="ARBA00022723"/>
    </source>
</evidence>
<dbReference type="AlphaFoldDB" id="A0A085N404"/>
<dbReference type="PRINTS" id="PR00114">
    <property type="entry name" value="STPHPHTASE"/>
</dbReference>
<evidence type="ECO:0000313" key="8">
    <source>
        <dbReference type="EMBL" id="KFD64200.1"/>
    </source>
</evidence>
<reference evidence="8 9" key="1">
    <citation type="journal article" date="2014" name="Nat. Genet.">
        <title>Genome and transcriptome of the porcine whipworm Trichuris suis.</title>
        <authorList>
            <person name="Jex A.R."/>
            <person name="Nejsum P."/>
            <person name="Schwarz E.M."/>
            <person name="Hu L."/>
            <person name="Young N.D."/>
            <person name="Hall R.S."/>
            <person name="Korhonen P.K."/>
            <person name="Liao S."/>
            <person name="Thamsborg S."/>
            <person name="Xia J."/>
            <person name="Xu P."/>
            <person name="Wang S."/>
            <person name="Scheerlinck J.P."/>
            <person name="Hofmann A."/>
            <person name="Sternberg P.W."/>
            <person name="Wang J."/>
            <person name="Gasser R.B."/>
        </authorList>
    </citation>
    <scope>NUCLEOTIDE SEQUENCE [LARGE SCALE GENOMIC DNA]</scope>
    <source>
        <strain evidence="8">DCEP-RM93F</strain>
        <strain evidence="7">DCEP-RM93M</strain>
    </source>
</reference>
<dbReference type="Pfam" id="PF00149">
    <property type="entry name" value="Metallophos"/>
    <property type="match status" value="1"/>
</dbReference>
<dbReference type="OrthoDB" id="1930084at2759"/>
<dbReference type="GO" id="GO:0004722">
    <property type="term" value="F:protein serine/threonine phosphatase activity"/>
    <property type="evidence" value="ECO:0007669"/>
    <property type="project" value="UniProtKB-EC"/>
</dbReference>
<comment type="catalytic activity">
    <reaction evidence="5">
        <text>O-phospho-L-threonyl-[protein] + H2O = L-threonyl-[protein] + phosphate</text>
        <dbReference type="Rhea" id="RHEA:47004"/>
        <dbReference type="Rhea" id="RHEA-COMP:11060"/>
        <dbReference type="Rhea" id="RHEA-COMP:11605"/>
        <dbReference type="ChEBI" id="CHEBI:15377"/>
        <dbReference type="ChEBI" id="CHEBI:30013"/>
        <dbReference type="ChEBI" id="CHEBI:43474"/>
        <dbReference type="ChEBI" id="CHEBI:61977"/>
        <dbReference type="EC" id="3.1.3.16"/>
    </reaction>
</comment>
<proteinExistence type="inferred from homology"/>
<dbReference type="InterPro" id="IPR004843">
    <property type="entry name" value="Calcineurin-like_PHP"/>
</dbReference>
<evidence type="ECO:0000256" key="4">
    <source>
        <dbReference type="ARBA" id="ARBA00023211"/>
    </source>
</evidence>
<organism evidence="8">
    <name type="scientific">Trichuris suis</name>
    <name type="common">pig whipworm</name>
    <dbReference type="NCBI Taxonomy" id="68888"/>
    <lineage>
        <taxon>Eukaryota</taxon>
        <taxon>Metazoa</taxon>
        <taxon>Ecdysozoa</taxon>
        <taxon>Nematoda</taxon>
        <taxon>Enoplea</taxon>
        <taxon>Dorylaimia</taxon>
        <taxon>Trichinellida</taxon>
        <taxon>Trichuridae</taxon>
        <taxon>Trichuris</taxon>
    </lineage>
</organism>
<comment type="cofactor">
    <cofactor evidence="1">
        <name>Mn(2+)</name>
        <dbReference type="ChEBI" id="CHEBI:29035"/>
    </cofactor>
</comment>
<name>A0A085N404_9BILA</name>
<evidence type="ECO:0000259" key="6">
    <source>
        <dbReference type="PROSITE" id="PS00125"/>
    </source>
</evidence>
<keyword evidence="3 5" id="KW-0378">Hydrolase</keyword>
<keyword evidence="2" id="KW-0479">Metal-binding</keyword>
<dbReference type="Proteomes" id="UP000030758">
    <property type="component" value="Unassembled WGS sequence"/>
</dbReference>
<dbReference type="EMBL" id="KL363235">
    <property type="protein sequence ID" value="KFD51770.1"/>
    <property type="molecule type" value="Genomic_DNA"/>
</dbReference>
<dbReference type="GO" id="GO:0046872">
    <property type="term" value="F:metal ion binding"/>
    <property type="evidence" value="ECO:0007669"/>
    <property type="project" value="UniProtKB-KW"/>
</dbReference>
<keyword evidence="4" id="KW-0464">Manganese</keyword>
<sequence>MEVVFSLDSCLEKASKGELLAEPHLRMVIKLARDVLMNEETVLQLSSPVTICGDIHGQYFDLEELFTLGGQVPETRYLFLGDYVDRGRHSVQTITRLLALKARYPERIFLLRGNHECRTTSSSYGFYDECLLKFGNSLFWQFCCDLFHYMPIAAVVDGSYFCVHAGLSPSVRTISAVNSLDRFCEIPQTGGFADLLWSDPEEVKGFEESPRGAGWLFGREAAEHFLHDNGISMICRAHQVVMEGYKFLWNNILVTVWSAPNYCYRFGNLACIFEVSSPGTYQVKTFGASSRSSAGTSTA</sequence>
<protein>
    <recommendedName>
        <fullName evidence="5">Serine/threonine-protein phosphatase</fullName>
        <ecNumber evidence="5">3.1.3.16</ecNumber>
    </recommendedName>
</protein>
<dbReference type="InterPro" id="IPR029052">
    <property type="entry name" value="Metallo-depent_PP-like"/>
</dbReference>
<dbReference type="InterPro" id="IPR006186">
    <property type="entry name" value="Ser/Thr-sp_prot-phosphatase"/>
</dbReference>
<dbReference type="SUPFAM" id="SSF56300">
    <property type="entry name" value="Metallo-dependent phosphatases"/>
    <property type="match status" value="1"/>
</dbReference>
<feature type="non-terminal residue" evidence="8">
    <location>
        <position position="299"/>
    </location>
</feature>
<accession>A0A085N404</accession>
<dbReference type="PROSITE" id="PS00125">
    <property type="entry name" value="SER_THR_PHOSPHATASE"/>
    <property type="match status" value="1"/>
</dbReference>
<dbReference type="EMBL" id="KL367559">
    <property type="protein sequence ID" value="KFD64200.1"/>
    <property type="molecule type" value="Genomic_DNA"/>
</dbReference>
<evidence type="ECO:0000256" key="1">
    <source>
        <dbReference type="ARBA" id="ARBA00001936"/>
    </source>
</evidence>
<evidence type="ECO:0000256" key="5">
    <source>
        <dbReference type="RuleBase" id="RU004273"/>
    </source>
</evidence>
<dbReference type="Proteomes" id="UP000030764">
    <property type="component" value="Unassembled WGS sequence"/>
</dbReference>
<feature type="domain" description="Serine/threonine specific protein phosphatases" evidence="6">
    <location>
        <begin position="111"/>
        <end position="116"/>
    </location>
</feature>
<comment type="similarity">
    <text evidence="5">Belongs to the PPP phosphatase family.</text>
</comment>
<dbReference type="Gene3D" id="3.60.21.10">
    <property type="match status" value="1"/>
</dbReference>
<dbReference type="PANTHER" id="PTHR45619">
    <property type="entry name" value="SERINE/THREONINE-PROTEIN PHOSPHATASE PP2A-RELATED"/>
    <property type="match status" value="1"/>
</dbReference>
<evidence type="ECO:0000313" key="7">
    <source>
        <dbReference type="EMBL" id="KFD51770.1"/>
    </source>
</evidence>
<keyword evidence="9" id="KW-1185">Reference proteome</keyword>
<dbReference type="SMART" id="SM00156">
    <property type="entry name" value="PP2Ac"/>
    <property type="match status" value="1"/>
</dbReference>
<gene>
    <name evidence="7" type="ORF">M513_07297</name>
    <name evidence="8" type="ORF">M514_07297</name>
</gene>
<evidence type="ECO:0000256" key="3">
    <source>
        <dbReference type="ARBA" id="ARBA00022801"/>
    </source>
</evidence>
<evidence type="ECO:0000313" key="9">
    <source>
        <dbReference type="Proteomes" id="UP000030764"/>
    </source>
</evidence>
<dbReference type="EC" id="3.1.3.16" evidence="5"/>